<dbReference type="PANTHER" id="PTHR13767:SF2">
    <property type="entry name" value="PSEUDOURIDYLATE SYNTHASE TRUB1"/>
    <property type="match status" value="1"/>
</dbReference>
<dbReference type="Proteomes" id="UP001556040">
    <property type="component" value="Unassembled WGS sequence"/>
</dbReference>
<evidence type="ECO:0000313" key="7">
    <source>
        <dbReference type="EMBL" id="MEW9503576.1"/>
    </source>
</evidence>
<comment type="similarity">
    <text evidence="2">Belongs to the pseudouridine synthase TruB family. Type 1 subfamily.</text>
</comment>
<keyword evidence="4" id="KW-0819">tRNA processing</keyword>
<dbReference type="EC" id="5.4.99.25" evidence="3"/>
<accession>A0ABV3Q8L1</accession>
<sequence length="81" mass="9110">TFSLEQLRQAAGKFLGTIQQVPPPFSAKKIAGVPAYKMARKNQPVELKPKQVEVKEFEILDFDGERAHFTAWVSSGTYLRS</sequence>
<dbReference type="Gene3D" id="3.30.2350.10">
    <property type="entry name" value="Pseudouridine synthase"/>
    <property type="match status" value="1"/>
</dbReference>
<dbReference type="PANTHER" id="PTHR13767">
    <property type="entry name" value="TRNA-PSEUDOURIDINE SYNTHASE"/>
    <property type="match status" value="1"/>
</dbReference>
<dbReference type="InterPro" id="IPR020103">
    <property type="entry name" value="PsdUridine_synth_cat_dom_sf"/>
</dbReference>
<evidence type="ECO:0000256" key="4">
    <source>
        <dbReference type="ARBA" id="ARBA00022694"/>
    </source>
</evidence>
<keyword evidence="8" id="KW-1185">Reference proteome</keyword>
<feature type="non-terminal residue" evidence="7">
    <location>
        <position position="1"/>
    </location>
</feature>
<feature type="non-terminal residue" evidence="7">
    <location>
        <position position="81"/>
    </location>
</feature>
<evidence type="ECO:0000256" key="3">
    <source>
        <dbReference type="ARBA" id="ARBA00012787"/>
    </source>
</evidence>
<evidence type="ECO:0000313" key="8">
    <source>
        <dbReference type="Proteomes" id="UP001556040"/>
    </source>
</evidence>
<dbReference type="EMBL" id="JBFMIA010000257">
    <property type="protein sequence ID" value="MEW9503576.1"/>
    <property type="molecule type" value="Genomic_DNA"/>
</dbReference>
<evidence type="ECO:0000256" key="5">
    <source>
        <dbReference type="ARBA" id="ARBA00023235"/>
    </source>
</evidence>
<evidence type="ECO:0000256" key="1">
    <source>
        <dbReference type="ARBA" id="ARBA00000385"/>
    </source>
</evidence>
<proteinExistence type="inferred from homology"/>
<name>A0ABV3Q8L1_9BACL</name>
<comment type="caution">
    <text evidence="7">The sequence shown here is derived from an EMBL/GenBank/DDBJ whole genome shotgun (WGS) entry which is preliminary data.</text>
</comment>
<organism evidence="7 8">
    <name type="scientific">Jeotgalibacillus marinus</name>
    <dbReference type="NCBI Taxonomy" id="86667"/>
    <lineage>
        <taxon>Bacteria</taxon>
        <taxon>Bacillati</taxon>
        <taxon>Bacillota</taxon>
        <taxon>Bacilli</taxon>
        <taxon>Bacillales</taxon>
        <taxon>Caryophanaceae</taxon>
        <taxon>Jeotgalibacillus</taxon>
    </lineage>
</organism>
<evidence type="ECO:0000259" key="6">
    <source>
        <dbReference type="Pfam" id="PF01509"/>
    </source>
</evidence>
<gene>
    <name evidence="7" type="ORF">AB1471_17770</name>
</gene>
<feature type="domain" description="Pseudouridine synthase II N-terminal" evidence="6">
    <location>
        <begin position="2"/>
        <end position="78"/>
    </location>
</feature>
<dbReference type="InterPro" id="IPR014780">
    <property type="entry name" value="tRNA_psdUridine_synth_TruB"/>
</dbReference>
<reference evidence="7 8" key="1">
    <citation type="journal article" date="1979" name="Int. J. Syst. Evol. Microbiol.">
        <title>Bacillus globisporus subsp. marinus subsp. nov.</title>
        <authorList>
            <person name="Liu H."/>
        </authorList>
    </citation>
    <scope>NUCLEOTIDE SEQUENCE [LARGE SCALE GENOMIC DNA]</scope>
    <source>
        <strain evidence="7 8">DSM 1297</strain>
    </source>
</reference>
<comment type="catalytic activity">
    <reaction evidence="1">
        <text>uridine(55) in tRNA = pseudouridine(55) in tRNA</text>
        <dbReference type="Rhea" id="RHEA:42532"/>
        <dbReference type="Rhea" id="RHEA-COMP:10101"/>
        <dbReference type="Rhea" id="RHEA-COMP:10102"/>
        <dbReference type="ChEBI" id="CHEBI:65314"/>
        <dbReference type="ChEBI" id="CHEBI:65315"/>
        <dbReference type="EC" id="5.4.99.25"/>
    </reaction>
</comment>
<evidence type="ECO:0000256" key="2">
    <source>
        <dbReference type="ARBA" id="ARBA00005642"/>
    </source>
</evidence>
<dbReference type="SUPFAM" id="SSF55120">
    <property type="entry name" value="Pseudouridine synthase"/>
    <property type="match status" value="1"/>
</dbReference>
<protein>
    <recommendedName>
        <fullName evidence="3">tRNA pseudouridine(55) synthase</fullName>
        <ecNumber evidence="3">5.4.99.25</ecNumber>
    </recommendedName>
</protein>
<dbReference type="InterPro" id="IPR002501">
    <property type="entry name" value="PsdUridine_synth_N"/>
</dbReference>
<keyword evidence="5" id="KW-0413">Isomerase</keyword>
<dbReference type="Pfam" id="PF01509">
    <property type="entry name" value="TruB_N"/>
    <property type="match status" value="1"/>
</dbReference>